<reference evidence="1 2" key="1">
    <citation type="submission" date="2021-02" db="EMBL/GenBank/DDBJ databases">
        <title>Porcisia hertigi Genome sequencing and assembly.</title>
        <authorList>
            <person name="Almutairi H."/>
            <person name="Gatherer D."/>
        </authorList>
    </citation>
    <scope>NUCLEOTIDE SEQUENCE [LARGE SCALE GENOMIC DNA]</scope>
    <source>
        <strain evidence="1 2">C119</strain>
    </source>
</reference>
<evidence type="ECO:0000313" key="2">
    <source>
        <dbReference type="Proteomes" id="UP000674318"/>
    </source>
</evidence>
<sequence length="309" mass="34135">MEPESIDSLPLTEASFQALEAAYEREWCQAQLMCEAQTPCIDAHVVAAASRASEDIGRLWADTARLHRRFLEIEEHRGPSFTHDEHASLRLLGFRSPTPPRPSSAVLVCTAPLVPPWPCATCKANTTSEAAELGALRNECAKLRQENANLMTRLAWYHMCESHAARPDDEDVFPRDSVGASSPVSDAYGKLAAVQRRYTSLFSPRTAEYSLGTSDCVERAEDVAIAQLLFECAFPPQVRVARLGSEGLFMVDRPVWIGFASLQSATLIVRDPEGVEENCTLESYLMTLYAPLLEALHWQKPSTGHATSE</sequence>
<accession>A0A836L7Y0</accession>
<dbReference type="AlphaFoldDB" id="A0A836L7Y0"/>
<dbReference type="GeneID" id="94290124"/>
<evidence type="ECO:0000313" key="1">
    <source>
        <dbReference type="EMBL" id="KAG5501784.1"/>
    </source>
</evidence>
<organism evidence="1 2">
    <name type="scientific">Porcisia hertigi</name>
    <dbReference type="NCBI Taxonomy" id="2761500"/>
    <lineage>
        <taxon>Eukaryota</taxon>
        <taxon>Discoba</taxon>
        <taxon>Euglenozoa</taxon>
        <taxon>Kinetoplastea</taxon>
        <taxon>Metakinetoplastina</taxon>
        <taxon>Trypanosomatida</taxon>
        <taxon>Trypanosomatidae</taxon>
        <taxon>Leishmaniinae</taxon>
        <taxon>Porcisia</taxon>
    </lineage>
</organism>
<dbReference type="OrthoDB" id="263517at2759"/>
<dbReference type="Proteomes" id="UP000674318">
    <property type="component" value="Unassembled WGS sequence"/>
</dbReference>
<dbReference type="KEGG" id="phet:94290124"/>
<protein>
    <submittedName>
        <fullName evidence="1">Uncharacterized protein</fullName>
    </submittedName>
</protein>
<gene>
    <name evidence="1" type="ORF">JKF63_04053</name>
</gene>
<dbReference type="EMBL" id="JAFJZO010000026">
    <property type="protein sequence ID" value="KAG5501784.1"/>
    <property type="molecule type" value="Genomic_DNA"/>
</dbReference>
<dbReference type="RefSeq" id="XP_067756231.1">
    <property type="nucleotide sequence ID" value="XM_067900047.1"/>
</dbReference>
<name>A0A836L7Y0_9TRYP</name>
<comment type="caution">
    <text evidence="1">The sequence shown here is derived from an EMBL/GenBank/DDBJ whole genome shotgun (WGS) entry which is preliminary data.</text>
</comment>
<proteinExistence type="predicted"/>
<keyword evidence="2" id="KW-1185">Reference proteome</keyword>